<proteinExistence type="predicted"/>
<reference evidence="3" key="1">
    <citation type="submission" date="2022-06" db="EMBL/GenBank/DDBJ databases">
        <title>PHB producers.</title>
        <authorList>
            <person name="Besaury L."/>
        </authorList>
    </citation>
    <scope>NUCLEOTIDE SEQUENCE</scope>
    <source>
        <strain evidence="3 4">SEWS6</strain>
    </source>
</reference>
<feature type="transmembrane region" description="Helical" evidence="1">
    <location>
        <begin position="73"/>
        <end position="89"/>
    </location>
</feature>
<dbReference type="AlphaFoldDB" id="A0AAP5BNM3"/>
<name>A0AAP5BNM3_9BURK</name>
<keyword evidence="4" id="KW-1185">Reference proteome</keyword>
<evidence type="ECO:0000256" key="1">
    <source>
        <dbReference type="SAM" id="Phobius"/>
    </source>
</evidence>
<evidence type="ECO:0000313" key="5">
    <source>
        <dbReference type="Proteomes" id="UP001242288"/>
    </source>
</evidence>
<evidence type="ECO:0000313" key="3">
    <source>
        <dbReference type="EMBL" id="MDQ6413800.1"/>
    </source>
</evidence>
<comment type="caution">
    <text evidence="3">The sequence shown here is derived from an EMBL/GenBank/DDBJ whole genome shotgun (WGS) entry which is preliminary data.</text>
</comment>
<feature type="transmembrane region" description="Helical" evidence="1">
    <location>
        <begin position="6"/>
        <end position="32"/>
    </location>
</feature>
<dbReference type="EMBL" id="JAPKHW010000069">
    <property type="protein sequence ID" value="MCX4151989.1"/>
    <property type="molecule type" value="Genomic_DNA"/>
</dbReference>
<feature type="transmembrane region" description="Helical" evidence="1">
    <location>
        <begin position="44"/>
        <end position="67"/>
    </location>
</feature>
<dbReference type="Proteomes" id="UP001242288">
    <property type="component" value="Unassembled WGS sequence"/>
</dbReference>
<evidence type="ECO:0000313" key="4">
    <source>
        <dbReference type="Proteomes" id="UP001209412"/>
    </source>
</evidence>
<evidence type="ECO:0000313" key="2">
    <source>
        <dbReference type="EMBL" id="MCX4151989.1"/>
    </source>
</evidence>
<keyword evidence="1" id="KW-1133">Transmembrane helix</keyword>
<protein>
    <submittedName>
        <fullName evidence="3">Uncharacterized protein</fullName>
    </submittedName>
</protein>
<gene>
    <name evidence="3" type="ORF">NIE36_42495</name>
    <name evidence="2" type="ORF">OSB80_42605</name>
</gene>
<accession>A0AAP5BNM3</accession>
<dbReference type="EMBL" id="JAMXWF010000069">
    <property type="protein sequence ID" value="MDQ6413800.1"/>
    <property type="molecule type" value="Genomic_DNA"/>
</dbReference>
<keyword evidence="1" id="KW-0812">Transmembrane</keyword>
<organism evidence="3 5">
    <name type="scientific">Paraburkholderia madseniana</name>
    <dbReference type="NCBI Taxonomy" id="2599607"/>
    <lineage>
        <taxon>Bacteria</taxon>
        <taxon>Pseudomonadati</taxon>
        <taxon>Pseudomonadota</taxon>
        <taxon>Betaproteobacteria</taxon>
        <taxon>Burkholderiales</taxon>
        <taxon>Burkholderiaceae</taxon>
        <taxon>Paraburkholderia</taxon>
    </lineage>
</organism>
<keyword evidence="1" id="KW-0472">Membrane</keyword>
<sequence length="109" mass="11328">MEQHELLSVIATLGCASVAIIGTALAGFAGARARSARTADMRKAWLLVAVLIVASVLGISLACFGVLGQRALPAFSGVAIFSVALLAMVNDRFRSFLVRAARDEGNAQP</sequence>
<dbReference type="RefSeq" id="WP_266240763.1">
    <property type="nucleotide sequence ID" value="NZ_JAMXWF010000069.1"/>
</dbReference>
<dbReference type="Proteomes" id="UP001209412">
    <property type="component" value="Unassembled WGS sequence"/>
</dbReference>